<dbReference type="Proteomes" id="UP000694865">
    <property type="component" value="Unplaced"/>
</dbReference>
<evidence type="ECO:0000313" key="5">
    <source>
        <dbReference type="Proteomes" id="UP000694865"/>
    </source>
</evidence>
<evidence type="ECO:0000256" key="3">
    <source>
        <dbReference type="PROSITE-ProRule" id="PRU00023"/>
    </source>
</evidence>
<dbReference type="Gene3D" id="1.25.40.20">
    <property type="entry name" value="Ankyrin repeat-containing domain"/>
    <property type="match status" value="3"/>
</dbReference>
<feature type="repeat" description="ANK" evidence="3">
    <location>
        <begin position="140"/>
        <end position="172"/>
    </location>
</feature>
<dbReference type="PROSITE" id="PS50225">
    <property type="entry name" value="SOCS"/>
    <property type="match status" value="1"/>
</dbReference>
<organism evidence="5 6">
    <name type="scientific">Saccoglossus kowalevskii</name>
    <name type="common">Acorn worm</name>
    <dbReference type="NCBI Taxonomy" id="10224"/>
    <lineage>
        <taxon>Eukaryota</taxon>
        <taxon>Metazoa</taxon>
        <taxon>Hemichordata</taxon>
        <taxon>Enteropneusta</taxon>
        <taxon>Harrimaniidae</taxon>
        <taxon>Saccoglossus</taxon>
    </lineage>
</organism>
<evidence type="ECO:0000259" key="4">
    <source>
        <dbReference type="PROSITE" id="PS50225"/>
    </source>
</evidence>
<dbReference type="InterPro" id="IPR002110">
    <property type="entry name" value="Ankyrin_rpt"/>
</dbReference>
<sequence>MAYRRYSRYRISPENPQVLLDKGLVEETKNGNIKEVAKLLEMGASVDATCYIKALFYASENYMSPLMYAASLGYTDILKLLLNKGADPCLCDRFDVTATHWAAEKGHVQCIKLLLDNGANPSIATKYSKPGCYTAVPHRGGTTPLHLAARYNNSACIKELIDNGADYNAQDELGMTSLYIASHAGHEEAVLIQLQNAIGKDILSLPVKYSESTPLHECVQHKMFGGVKELLRHGSDVNHHDTSGLTPLHYGICQSTDQDHRMVELLVSEGHNVDLDYPTSSAVTEYIKSRMDRSRNMYDGLVPLQLVVFNAIDETNTRSFLHRHGLLINHNAQQPGEQQMQLVQNPQLPRRRSKVAAFLIAYGANYDILLRPNGKRTLLQNEIFSVNDDYTVLNAIVRASDIVTVPEALPIFNIVHDQERIAEYNIMKEKYDWLKNIAHNPQSLQHLCRYKIRQCMGKRRLKFVKNLPLPVTLKDFLMLKY</sequence>
<proteinExistence type="predicted"/>
<accession>A0ABM0M0Y7</accession>
<dbReference type="PANTHER" id="PTHR24161">
    <property type="entry name" value="ANK_REP_REGION DOMAIN-CONTAINING PROTEIN-RELATED"/>
    <property type="match status" value="1"/>
</dbReference>
<feature type="repeat" description="ANK" evidence="3">
    <location>
        <begin position="61"/>
        <end position="93"/>
    </location>
</feature>
<dbReference type="PROSITE" id="PS50088">
    <property type="entry name" value="ANK_REPEAT"/>
    <property type="match status" value="5"/>
</dbReference>
<dbReference type="CDD" id="cd03716">
    <property type="entry name" value="SOCS_ASB_like"/>
    <property type="match status" value="1"/>
</dbReference>
<feature type="domain" description="SOCS box" evidence="4">
    <location>
        <begin position="440"/>
        <end position="481"/>
    </location>
</feature>
<feature type="repeat" description="ANK" evidence="3">
    <location>
        <begin position="94"/>
        <end position="126"/>
    </location>
</feature>
<name>A0ABM0M0Y7_SACKO</name>
<dbReference type="SMART" id="SM00969">
    <property type="entry name" value="SOCS_box"/>
    <property type="match status" value="1"/>
</dbReference>
<feature type="repeat" description="ANK" evidence="3">
    <location>
        <begin position="243"/>
        <end position="278"/>
    </location>
</feature>
<dbReference type="Pfam" id="PF12796">
    <property type="entry name" value="Ank_2"/>
    <property type="match status" value="3"/>
</dbReference>
<dbReference type="SUPFAM" id="SSF158235">
    <property type="entry name" value="SOCS box-like"/>
    <property type="match status" value="1"/>
</dbReference>
<keyword evidence="5" id="KW-1185">Reference proteome</keyword>
<dbReference type="PANTHER" id="PTHR24161:SF85">
    <property type="entry name" value="PALMITOYLTRANSFERASE HIP14"/>
    <property type="match status" value="1"/>
</dbReference>
<dbReference type="Pfam" id="PF07525">
    <property type="entry name" value="SOCS_box"/>
    <property type="match status" value="1"/>
</dbReference>
<keyword evidence="2 3" id="KW-0040">ANK repeat</keyword>
<protein>
    <submittedName>
        <fullName evidence="6">Ankyrin-3-like</fullName>
    </submittedName>
</protein>
<evidence type="ECO:0000256" key="2">
    <source>
        <dbReference type="ARBA" id="ARBA00023043"/>
    </source>
</evidence>
<evidence type="ECO:0000256" key="1">
    <source>
        <dbReference type="ARBA" id="ARBA00022737"/>
    </source>
</evidence>
<keyword evidence="1" id="KW-0677">Repeat</keyword>
<reference evidence="6" key="1">
    <citation type="submission" date="2025-08" db="UniProtKB">
        <authorList>
            <consortium name="RefSeq"/>
        </authorList>
    </citation>
    <scope>IDENTIFICATION</scope>
    <source>
        <tissue evidence="6">Testes</tissue>
    </source>
</reference>
<feature type="repeat" description="ANK" evidence="3">
    <location>
        <begin position="210"/>
        <end position="242"/>
    </location>
</feature>
<dbReference type="SMART" id="SM00248">
    <property type="entry name" value="ANK"/>
    <property type="match status" value="6"/>
</dbReference>
<dbReference type="GeneID" id="100374409"/>
<dbReference type="PROSITE" id="PS50297">
    <property type="entry name" value="ANK_REP_REGION"/>
    <property type="match status" value="3"/>
</dbReference>
<dbReference type="RefSeq" id="XP_006813678.1">
    <property type="nucleotide sequence ID" value="XM_006813615.1"/>
</dbReference>
<dbReference type="Gene3D" id="1.10.750.20">
    <property type="entry name" value="SOCS box"/>
    <property type="match status" value="1"/>
</dbReference>
<dbReference type="InterPro" id="IPR001496">
    <property type="entry name" value="SOCS_box"/>
</dbReference>
<dbReference type="SMART" id="SM00253">
    <property type="entry name" value="SOCS"/>
    <property type="match status" value="1"/>
</dbReference>
<dbReference type="InterPro" id="IPR036036">
    <property type="entry name" value="SOCS_box-like_dom_sf"/>
</dbReference>
<dbReference type="SUPFAM" id="SSF48403">
    <property type="entry name" value="Ankyrin repeat"/>
    <property type="match status" value="1"/>
</dbReference>
<evidence type="ECO:0000313" key="6">
    <source>
        <dbReference type="RefSeq" id="XP_006813678.1"/>
    </source>
</evidence>
<dbReference type="InterPro" id="IPR036770">
    <property type="entry name" value="Ankyrin_rpt-contain_sf"/>
</dbReference>
<gene>
    <name evidence="6" type="primary">LOC100374409</name>
</gene>